<dbReference type="OrthoDB" id="3256525at2759"/>
<evidence type="ECO:0000313" key="1">
    <source>
        <dbReference type="EMBL" id="TDL17908.1"/>
    </source>
</evidence>
<dbReference type="AlphaFoldDB" id="A0A4Y7PS38"/>
<name>A0A4Y7PS38_9AGAM</name>
<evidence type="ECO:0008006" key="3">
    <source>
        <dbReference type="Google" id="ProtNLM"/>
    </source>
</evidence>
<keyword evidence="2" id="KW-1185">Reference proteome</keyword>
<dbReference type="EMBL" id="ML170214">
    <property type="protein sequence ID" value="TDL17908.1"/>
    <property type="molecule type" value="Genomic_DNA"/>
</dbReference>
<organism evidence="1 2">
    <name type="scientific">Rickenella mellea</name>
    <dbReference type="NCBI Taxonomy" id="50990"/>
    <lineage>
        <taxon>Eukaryota</taxon>
        <taxon>Fungi</taxon>
        <taxon>Dikarya</taxon>
        <taxon>Basidiomycota</taxon>
        <taxon>Agaricomycotina</taxon>
        <taxon>Agaricomycetes</taxon>
        <taxon>Hymenochaetales</taxon>
        <taxon>Rickenellaceae</taxon>
        <taxon>Rickenella</taxon>
    </lineage>
</organism>
<gene>
    <name evidence="1" type="ORF">BD410DRAFT_881418</name>
</gene>
<dbReference type="Proteomes" id="UP000294933">
    <property type="component" value="Unassembled WGS sequence"/>
</dbReference>
<sequence length="336" mass="39540">MDPYFPPYIWRRVFSFAVFTATCLNAMDWDPNWPRFGSSTIPDSSLSYKRTLRTKKALTLVSRHFHEMSLEFMFELVQICYIRHAELLADILRSHPSSPGKWIKNLLVSLDGAAYCENLTAFGWESHVWYRRDLDREEDRRMSEDLIKSIPLGISVLRWSRPSFRNFFTSLRHHSALRQLCISMISAPDDLLITLPSVTHLETQDIQAWGIVRRWELPSISHLNVNWYGPWQVGDEERYGFDPHDVERFPDSIRHFSIQISHIAPFRVTSFLPLVAPFRELETFSYTLDFSDESRNPNWIGVHHPTLQHVGIRCRTAPMPWTFVTRWGDFMTKHIN</sequence>
<protein>
    <recommendedName>
        <fullName evidence="3">F-box domain-containing protein</fullName>
    </recommendedName>
</protein>
<dbReference type="VEuPathDB" id="FungiDB:BD410DRAFT_881418"/>
<reference evidence="1 2" key="1">
    <citation type="submission" date="2018-06" db="EMBL/GenBank/DDBJ databases">
        <title>A transcriptomic atlas of mushroom development highlights an independent origin of complex multicellularity.</title>
        <authorList>
            <consortium name="DOE Joint Genome Institute"/>
            <person name="Krizsan K."/>
            <person name="Almasi E."/>
            <person name="Merenyi Z."/>
            <person name="Sahu N."/>
            <person name="Viragh M."/>
            <person name="Koszo T."/>
            <person name="Mondo S."/>
            <person name="Kiss B."/>
            <person name="Balint B."/>
            <person name="Kues U."/>
            <person name="Barry K."/>
            <person name="Hegedus J.C."/>
            <person name="Henrissat B."/>
            <person name="Johnson J."/>
            <person name="Lipzen A."/>
            <person name="Ohm R."/>
            <person name="Nagy I."/>
            <person name="Pangilinan J."/>
            <person name="Yan J."/>
            <person name="Xiong Y."/>
            <person name="Grigoriev I.V."/>
            <person name="Hibbett D.S."/>
            <person name="Nagy L.G."/>
        </authorList>
    </citation>
    <scope>NUCLEOTIDE SEQUENCE [LARGE SCALE GENOMIC DNA]</scope>
    <source>
        <strain evidence="1 2">SZMC22713</strain>
    </source>
</reference>
<accession>A0A4Y7PS38</accession>
<evidence type="ECO:0000313" key="2">
    <source>
        <dbReference type="Proteomes" id="UP000294933"/>
    </source>
</evidence>
<proteinExistence type="predicted"/>